<evidence type="ECO:0000313" key="2">
    <source>
        <dbReference type="Proteomes" id="UP001055093"/>
    </source>
</evidence>
<evidence type="ECO:0000313" key="1">
    <source>
        <dbReference type="EMBL" id="GJE76383.1"/>
    </source>
</evidence>
<gene>
    <name evidence="1" type="ORF">BGCPKDLD_2975</name>
</gene>
<protein>
    <submittedName>
        <fullName evidence="1">Uncharacterized protein</fullName>
    </submittedName>
</protein>
<comment type="caution">
    <text evidence="1">The sequence shown here is derived from an EMBL/GenBank/DDBJ whole genome shotgun (WGS) entry which is preliminary data.</text>
</comment>
<organism evidence="1 2">
    <name type="scientific">Methylorubrum suomiense</name>
    <dbReference type="NCBI Taxonomy" id="144191"/>
    <lineage>
        <taxon>Bacteria</taxon>
        <taxon>Pseudomonadati</taxon>
        <taxon>Pseudomonadota</taxon>
        <taxon>Alphaproteobacteria</taxon>
        <taxon>Hyphomicrobiales</taxon>
        <taxon>Methylobacteriaceae</taxon>
        <taxon>Methylorubrum</taxon>
    </lineage>
</organism>
<keyword evidence="2" id="KW-1185">Reference proteome</keyword>
<sequence length="127" mass="13916">MSERGRTGNRLERLKSFRNRLLRGLLQASNVLVGLQGGFSPTRGNYRTTLLTNGRPSCCAAVSVDVRPPNPSRALRLSQQLQGQPSLLRRREFGLGGTEEGRGFLEALRIAAVQPGIRQYIAKLGDA</sequence>
<reference evidence="1" key="2">
    <citation type="submission" date="2021-08" db="EMBL/GenBank/DDBJ databases">
        <authorList>
            <person name="Tani A."/>
            <person name="Ola A."/>
            <person name="Ogura Y."/>
            <person name="Katsura K."/>
            <person name="Hayashi T."/>
        </authorList>
    </citation>
    <scope>NUCLEOTIDE SEQUENCE</scope>
    <source>
        <strain evidence="1">DSM 14458</strain>
    </source>
</reference>
<proteinExistence type="predicted"/>
<dbReference type="Proteomes" id="UP001055093">
    <property type="component" value="Unassembled WGS sequence"/>
</dbReference>
<dbReference type="EMBL" id="BPRE01000008">
    <property type="protein sequence ID" value="GJE76383.1"/>
    <property type="molecule type" value="Genomic_DNA"/>
</dbReference>
<reference evidence="1" key="1">
    <citation type="journal article" date="2021" name="Front. Microbiol.">
        <title>Comprehensive Comparative Genomics and Phenotyping of Methylobacterium Species.</title>
        <authorList>
            <person name="Alessa O."/>
            <person name="Ogura Y."/>
            <person name="Fujitani Y."/>
            <person name="Takami H."/>
            <person name="Hayashi T."/>
            <person name="Sahin N."/>
            <person name="Tani A."/>
        </authorList>
    </citation>
    <scope>NUCLEOTIDE SEQUENCE</scope>
    <source>
        <strain evidence="1">DSM 14458</strain>
    </source>
</reference>
<name>A0ABQ4UVN8_9HYPH</name>
<accession>A0ABQ4UVN8</accession>